<evidence type="ECO:0000256" key="4">
    <source>
        <dbReference type="RuleBase" id="RU003975"/>
    </source>
</evidence>
<proteinExistence type="inferred from homology"/>
<evidence type="ECO:0000256" key="1">
    <source>
        <dbReference type="ARBA" id="ARBA00022723"/>
    </source>
</evidence>
<dbReference type="AlphaFoldDB" id="A0A6A3CL84"/>
<keyword evidence="3" id="KW-0560">Oxidoreductase</keyword>
<dbReference type="Gene3D" id="1.20.245.10">
    <property type="entry name" value="Lipoxygenase-1, Domain 5"/>
    <property type="match status" value="2"/>
</dbReference>
<dbReference type="Gene3D" id="4.10.372.10">
    <property type="entry name" value="Lipoxygenase-1, Domain 3"/>
    <property type="match status" value="1"/>
</dbReference>
<dbReference type="EC" id="1.13.11.-" evidence="4"/>
<keyword evidence="4" id="KW-0444">Lipid biosynthesis</keyword>
<comment type="function">
    <text evidence="4">Plant lipoxygenase may be involved in a number of diverse aspects of plant physiology including growth and development, pest resistance, and senescence or responses to wounding.</text>
</comment>
<keyword evidence="2" id="KW-0223">Dioxygenase</keyword>
<dbReference type="GO" id="GO:0034440">
    <property type="term" value="P:lipid oxidation"/>
    <property type="evidence" value="ECO:0007669"/>
    <property type="project" value="InterPro"/>
</dbReference>
<evidence type="ECO:0000259" key="5">
    <source>
        <dbReference type="PROSITE" id="PS51393"/>
    </source>
</evidence>
<dbReference type="EMBL" id="VEPZ02000279">
    <property type="protein sequence ID" value="KAE8728141.1"/>
    <property type="molecule type" value="Genomic_DNA"/>
</dbReference>
<dbReference type="PROSITE" id="PS00081">
    <property type="entry name" value="LIPOXYGENASE_2"/>
    <property type="match status" value="1"/>
</dbReference>
<comment type="caution">
    <text evidence="6">The sequence shown here is derived from an EMBL/GenBank/DDBJ whole genome shotgun (WGS) entry which is preliminary data.</text>
</comment>
<organism evidence="6 7">
    <name type="scientific">Hibiscus syriacus</name>
    <name type="common">Rose of Sharon</name>
    <dbReference type="NCBI Taxonomy" id="106335"/>
    <lineage>
        <taxon>Eukaryota</taxon>
        <taxon>Viridiplantae</taxon>
        <taxon>Streptophyta</taxon>
        <taxon>Embryophyta</taxon>
        <taxon>Tracheophyta</taxon>
        <taxon>Spermatophyta</taxon>
        <taxon>Magnoliopsida</taxon>
        <taxon>eudicotyledons</taxon>
        <taxon>Gunneridae</taxon>
        <taxon>Pentapetalae</taxon>
        <taxon>rosids</taxon>
        <taxon>malvids</taxon>
        <taxon>Malvales</taxon>
        <taxon>Malvaceae</taxon>
        <taxon>Malvoideae</taxon>
        <taxon>Hibiscus</taxon>
    </lineage>
</organism>
<dbReference type="InterPro" id="IPR020834">
    <property type="entry name" value="LipOase_CS"/>
</dbReference>
<feature type="domain" description="Lipoxygenase" evidence="5">
    <location>
        <begin position="1"/>
        <end position="201"/>
    </location>
</feature>
<evidence type="ECO:0000313" key="7">
    <source>
        <dbReference type="Proteomes" id="UP000436088"/>
    </source>
</evidence>
<dbReference type="GO" id="GO:0006633">
    <property type="term" value="P:fatty acid biosynthetic process"/>
    <property type="evidence" value="ECO:0007669"/>
    <property type="project" value="UniProtKB-KW"/>
</dbReference>
<sequence length="527" mass="60559">MEKECSKNGTEFMTVSTMTWQCRKRVQIIIVQFSEGRCIFPILEEEEQVGNHTNKLDEVFGFGCLCFENSVSASCDKTVNEFDSFQDVLDLYEGGIKLPSDATIKKIRDCLPWEMIRELVRNDGERLMKFPIPAVIKAMSDWRSDEEFARETLAGVNPIIIIWLEEFPSTSKLDPKEYGNQKSTITREHIESNMDGLTVEEDKFYRHENGVEGSIWQLATAYAAMNDSGFHQLVSHCHAVIEPFIIATHRQLSVVHPIYKLLHPHFRDTMNINALACQSLINADGVLELTVFPAMAVPDSSCPHGLKLMIKDYPYCLHRRRFRNLVRNRNMDDREIKNEGHGDLKNQPWWPVMNTRTDLIQTCTIIIWIAPAFHAAVNFGQYPYAGYLPNRPTVSRRFMPEQGSDEYEELKIDPDLVFLKTITSQFQTVLGISLIEVLSRHSTDEIYLGQRDTEEWTTDEEPLGAFERFGKELMEIERRIMERNNDGELKNRIGSVTMPYMLMYPNTSDYSREGGLTGKGIPNSISI</sequence>
<dbReference type="UniPathway" id="UPA00382"/>
<keyword evidence="4" id="KW-0443">Lipid metabolism</keyword>
<dbReference type="InterPro" id="IPR013819">
    <property type="entry name" value="LipOase_C"/>
</dbReference>
<dbReference type="InterPro" id="IPR027433">
    <property type="entry name" value="Lipoxygenase_dom_3"/>
</dbReference>
<dbReference type="PRINTS" id="PR00468">
    <property type="entry name" value="PLTLPOXGNASE"/>
</dbReference>
<accession>A0A6A3CL84</accession>
<keyword evidence="1" id="KW-0479">Metal-binding</keyword>
<evidence type="ECO:0000313" key="6">
    <source>
        <dbReference type="EMBL" id="KAE8728141.1"/>
    </source>
</evidence>
<comment type="pathway">
    <text evidence="4">Lipid metabolism; oxylipin biosynthesis.</text>
</comment>
<keyword evidence="4" id="KW-0275">Fatty acid biosynthesis</keyword>
<dbReference type="PRINTS" id="PR00087">
    <property type="entry name" value="LIPOXYGENASE"/>
</dbReference>
<evidence type="ECO:0000256" key="2">
    <source>
        <dbReference type="ARBA" id="ARBA00022964"/>
    </source>
</evidence>
<name>A0A6A3CL84_HIBSY</name>
<keyword evidence="4" id="KW-0276">Fatty acid metabolism</keyword>
<keyword evidence="4" id="KW-0925">Oxylipin biosynthesis</keyword>
<dbReference type="SUPFAM" id="SSF48484">
    <property type="entry name" value="Lipoxigenase"/>
    <property type="match status" value="1"/>
</dbReference>
<comment type="similarity">
    <text evidence="4">Belongs to the lipoxygenase family.</text>
</comment>
<dbReference type="Pfam" id="PF00305">
    <property type="entry name" value="Lipoxygenase"/>
    <property type="match status" value="3"/>
</dbReference>
<dbReference type="InterPro" id="IPR001246">
    <property type="entry name" value="LipOase_plant"/>
</dbReference>
<dbReference type="GO" id="GO:0031408">
    <property type="term" value="P:oxylipin biosynthetic process"/>
    <property type="evidence" value="ECO:0007669"/>
    <property type="project" value="UniProtKB-UniRule"/>
</dbReference>
<feature type="domain" description="Lipoxygenase" evidence="5">
    <location>
        <begin position="203"/>
        <end position="527"/>
    </location>
</feature>
<dbReference type="Gene3D" id="3.10.450.60">
    <property type="match status" value="1"/>
</dbReference>
<dbReference type="InterPro" id="IPR000907">
    <property type="entry name" value="LipOase"/>
</dbReference>
<dbReference type="InterPro" id="IPR036226">
    <property type="entry name" value="LipOase_C_sf"/>
</dbReference>
<dbReference type="GO" id="GO:0016702">
    <property type="term" value="F:oxidoreductase activity, acting on single donors with incorporation of molecular oxygen, incorporation of two atoms of oxygen"/>
    <property type="evidence" value="ECO:0007669"/>
    <property type="project" value="InterPro"/>
</dbReference>
<protein>
    <recommendedName>
        <fullName evidence="4">Lipoxygenase</fullName>
        <ecNumber evidence="4">1.13.11.-</ecNumber>
    </recommendedName>
</protein>
<evidence type="ECO:0000256" key="3">
    <source>
        <dbReference type="ARBA" id="ARBA00023002"/>
    </source>
</evidence>
<dbReference type="PROSITE" id="PS51393">
    <property type="entry name" value="LIPOXYGENASE_3"/>
    <property type="match status" value="2"/>
</dbReference>
<reference evidence="6" key="1">
    <citation type="submission" date="2019-09" db="EMBL/GenBank/DDBJ databases">
        <title>Draft genome information of white flower Hibiscus syriacus.</title>
        <authorList>
            <person name="Kim Y.-M."/>
        </authorList>
    </citation>
    <scope>NUCLEOTIDE SEQUENCE [LARGE SCALE GENOMIC DNA]</scope>
    <source>
        <strain evidence="6">YM2019G1</strain>
    </source>
</reference>
<dbReference type="GO" id="GO:0046872">
    <property type="term" value="F:metal ion binding"/>
    <property type="evidence" value="ECO:0007669"/>
    <property type="project" value="UniProtKB-UniRule"/>
</dbReference>
<gene>
    <name evidence="6" type="ORF">F3Y22_tig00004779pilonHSYRG00156</name>
</gene>
<keyword evidence="7" id="KW-1185">Reference proteome</keyword>
<dbReference type="PANTHER" id="PTHR11771">
    <property type="entry name" value="LIPOXYGENASE"/>
    <property type="match status" value="1"/>
</dbReference>
<dbReference type="Proteomes" id="UP000436088">
    <property type="component" value="Unassembled WGS sequence"/>
</dbReference>